<dbReference type="EC" id="1.1.1.17" evidence="2 7"/>
<dbReference type="HAMAP" id="MF_00196">
    <property type="entry name" value="Mannitol_dehydrog"/>
    <property type="match status" value="1"/>
</dbReference>
<dbReference type="GO" id="GO:0008926">
    <property type="term" value="F:mannitol-1-phosphate 5-dehydrogenase activity"/>
    <property type="evidence" value="ECO:0007669"/>
    <property type="project" value="UniProtKB-UniRule"/>
</dbReference>
<dbReference type="InterPro" id="IPR013328">
    <property type="entry name" value="6PGD_dom2"/>
</dbReference>
<dbReference type="InterPro" id="IPR000669">
    <property type="entry name" value="Mannitol_DH"/>
</dbReference>
<gene>
    <name evidence="7" type="primary">mtlD</name>
    <name evidence="10" type="ORF">FZC79_18860</name>
</gene>
<evidence type="ECO:0000256" key="5">
    <source>
        <dbReference type="ARBA" id="ARBA00023027"/>
    </source>
</evidence>
<feature type="domain" description="Mannitol dehydrogenase N-terminal" evidence="8">
    <location>
        <begin position="3"/>
        <end position="187"/>
    </location>
</feature>
<dbReference type="Proteomes" id="UP000323317">
    <property type="component" value="Unassembled WGS sequence"/>
</dbReference>
<dbReference type="PROSITE" id="PS00974">
    <property type="entry name" value="MANNITOL_DHGENASE"/>
    <property type="match status" value="1"/>
</dbReference>
<evidence type="ECO:0000259" key="8">
    <source>
        <dbReference type="Pfam" id="PF01232"/>
    </source>
</evidence>
<keyword evidence="5 7" id="KW-0520">NAD</keyword>
<dbReference type="Gene3D" id="1.10.1040.10">
    <property type="entry name" value="N-(1-d-carboxylethyl)-l-norvaline Dehydrogenase, domain 2"/>
    <property type="match status" value="1"/>
</dbReference>
<dbReference type="NCBIfam" id="NF002649">
    <property type="entry name" value="PRK02318.2-1"/>
    <property type="match status" value="1"/>
</dbReference>
<sequence>MKQAVHFGAGNIGRGFIGALFSQSGYHVTFVDIADSVINKLNEEKQYNVVLATEEKETALIENVSGLNNLSQEDEVIDHIVNAVYLTTAIGPNILPRIAPLIARGLSKRVSSTDDKLYVIACENQIGATDILKQHVLENLDQETIAKLDGRVYFFNSAVDRIVPIQDQDSLDVLVEPYYEWVVEAKESLPEVEGMTIVEDLAPFIERKLFTVNTGHAVIAYFGYLQGKETIDQTLADEGIADQVKETLKETGAYLVKQYGLNEEDHLAYINKNIERFKNAYLNDGVTRVGRAPIRKLGPEDRLVRPTTEAQKEGLPYSNLAKAIAAALLFDHPEDEQAMEIQEMIKENGVAGVLKKVSGLDEESEISQEVIKQYELLKG</sequence>
<dbReference type="AlphaFoldDB" id="A0A5D4K9D1"/>
<dbReference type="InterPro" id="IPR036291">
    <property type="entry name" value="NAD(P)-bd_dom_sf"/>
</dbReference>
<dbReference type="NCBIfam" id="NF002647">
    <property type="entry name" value="PRK02318.1-3"/>
    <property type="match status" value="1"/>
</dbReference>
<accession>A0A5D4K9D1</accession>
<dbReference type="EMBL" id="VTEH01000019">
    <property type="protein sequence ID" value="TYR73320.1"/>
    <property type="molecule type" value="Genomic_DNA"/>
</dbReference>
<dbReference type="InterPro" id="IPR013131">
    <property type="entry name" value="Mannitol_DH_N"/>
</dbReference>
<evidence type="ECO:0000256" key="1">
    <source>
        <dbReference type="ARBA" id="ARBA00006541"/>
    </source>
</evidence>
<dbReference type="InterPro" id="IPR013118">
    <property type="entry name" value="Mannitol_DH_C"/>
</dbReference>
<dbReference type="NCBIfam" id="NF002646">
    <property type="entry name" value="PRK02318.1-2"/>
    <property type="match status" value="1"/>
</dbReference>
<dbReference type="SUPFAM" id="SSF51735">
    <property type="entry name" value="NAD(P)-binding Rossmann-fold domains"/>
    <property type="match status" value="1"/>
</dbReference>
<evidence type="ECO:0000256" key="7">
    <source>
        <dbReference type="HAMAP-Rule" id="MF_00196"/>
    </source>
</evidence>
<dbReference type="Pfam" id="PF08125">
    <property type="entry name" value="Mannitol_dh_C"/>
    <property type="match status" value="1"/>
</dbReference>
<protein>
    <recommendedName>
        <fullName evidence="3 7">Mannitol-1-phosphate 5-dehydrogenase</fullName>
        <ecNumber evidence="2 7">1.1.1.17</ecNumber>
    </recommendedName>
</protein>
<dbReference type="InterPro" id="IPR023028">
    <property type="entry name" value="Mannitol_1_phos_5_DH"/>
</dbReference>
<dbReference type="SUPFAM" id="SSF48179">
    <property type="entry name" value="6-phosphogluconate dehydrogenase C-terminal domain-like"/>
    <property type="match status" value="1"/>
</dbReference>
<dbReference type="GO" id="GO:0005829">
    <property type="term" value="C:cytosol"/>
    <property type="evidence" value="ECO:0007669"/>
    <property type="project" value="TreeGrafter"/>
</dbReference>
<keyword evidence="4 7" id="KW-0560">Oxidoreductase</keyword>
<dbReference type="GO" id="GO:0019592">
    <property type="term" value="P:mannitol catabolic process"/>
    <property type="evidence" value="ECO:0007669"/>
    <property type="project" value="TreeGrafter"/>
</dbReference>
<dbReference type="RefSeq" id="WP_148948320.1">
    <property type="nucleotide sequence ID" value="NZ_VTEH01000019.1"/>
</dbReference>
<comment type="catalytic activity">
    <reaction evidence="6 7">
        <text>D-mannitol 1-phosphate + NAD(+) = beta-D-fructose 6-phosphate + NADH + H(+)</text>
        <dbReference type="Rhea" id="RHEA:19661"/>
        <dbReference type="ChEBI" id="CHEBI:15378"/>
        <dbReference type="ChEBI" id="CHEBI:57540"/>
        <dbReference type="ChEBI" id="CHEBI:57634"/>
        <dbReference type="ChEBI" id="CHEBI:57945"/>
        <dbReference type="ChEBI" id="CHEBI:61381"/>
        <dbReference type="EC" id="1.1.1.17"/>
    </reaction>
</comment>
<comment type="similarity">
    <text evidence="1 7">Belongs to the mannitol dehydrogenase family.</text>
</comment>
<dbReference type="Gene3D" id="3.40.50.720">
    <property type="entry name" value="NAD(P)-binding Rossmann-like Domain"/>
    <property type="match status" value="1"/>
</dbReference>
<dbReference type="InterPro" id="IPR008927">
    <property type="entry name" value="6-PGluconate_DH-like_C_sf"/>
</dbReference>
<evidence type="ECO:0000256" key="6">
    <source>
        <dbReference type="ARBA" id="ARBA00048615"/>
    </source>
</evidence>
<dbReference type="Pfam" id="PF01232">
    <property type="entry name" value="Mannitol_dh"/>
    <property type="match status" value="1"/>
</dbReference>
<dbReference type="PANTHER" id="PTHR30524:SF0">
    <property type="entry name" value="ALTRONATE OXIDOREDUCTASE-RELATED"/>
    <property type="match status" value="1"/>
</dbReference>
<proteinExistence type="inferred from homology"/>
<feature type="binding site" evidence="7">
    <location>
        <begin position="4"/>
        <end position="15"/>
    </location>
    <ligand>
        <name>NAD(+)</name>
        <dbReference type="ChEBI" id="CHEBI:57540"/>
    </ligand>
</feature>
<evidence type="ECO:0000256" key="4">
    <source>
        <dbReference type="ARBA" id="ARBA00023002"/>
    </source>
</evidence>
<evidence type="ECO:0000259" key="9">
    <source>
        <dbReference type="Pfam" id="PF08125"/>
    </source>
</evidence>
<organism evidence="10 11">
    <name type="scientific">Rossellomorea vietnamensis</name>
    <dbReference type="NCBI Taxonomy" id="218284"/>
    <lineage>
        <taxon>Bacteria</taxon>
        <taxon>Bacillati</taxon>
        <taxon>Bacillota</taxon>
        <taxon>Bacilli</taxon>
        <taxon>Bacillales</taxon>
        <taxon>Bacillaceae</taxon>
        <taxon>Rossellomorea</taxon>
    </lineage>
</organism>
<feature type="domain" description="Mannitol dehydrogenase C-terminal" evidence="9">
    <location>
        <begin position="200"/>
        <end position="376"/>
    </location>
</feature>
<evidence type="ECO:0000313" key="10">
    <source>
        <dbReference type="EMBL" id="TYR73320.1"/>
    </source>
</evidence>
<dbReference type="PANTHER" id="PTHR30524">
    <property type="entry name" value="MANNITOL-1-PHOSPHATE 5-DEHYDROGENASE"/>
    <property type="match status" value="1"/>
</dbReference>
<comment type="caution">
    <text evidence="10">The sequence shown here is derived from an EMBL/GenBank/DDBJ whole genome shotgun (WGS) entry which is preliminary data.</text>
</comment>
<reference evidence="10 11" key="1">
    <citation type="submission" date="2019-08" db="EMBL/GenBank/DDBJ databases">
        <title>Bacillus genomes from the desert of Cuatro Cienegas, Coahuila.</title>
        <authorList>
            <person name="Olmedo-Alvarez G."/>
        </authorList>
    </citation>
    <scope>NUCLEOTIDE SEQUENCE [LARGE SCALE GENOMIC DNA]</scope>
    <source>
        <strain evidence="10 11">CH40_1T</strain>
    </source>
</reference>
<evidence type="ECO:0000256" key="2">
    <source>
        <dbReference type="ARBA" id="ARBA00012939"/>
    </source>
</evidence>
<name>A0A5D4K9D1_9BACI</name>
<dbReference type="PRINTS" id="PR00084">
    <property type="entry name" value="MTLDHDRGNASE"/>
</dbReference>
<evidence type="ECO:0000256" key="3">
    <source>
        <dbReference type="ARBA" id="ARBA00016219"/>
    </source>
</evidence>
<dbReference type="InterPro" id="IPR023027">
    <property type="entry name" value="Mannitol_DH_CS"/>
</dbReference>
<dbReference type="NCBIfam" id="NF002652">
    <property type="entry name" value="PRK02318.2-5"/>
    <property type="match status" value="1"/>
</dbReference>
<evidence type="ECO:0000313" key="11">
    <source>
        <dbReference type="Proteomes" id="UP000323317"/>
    </source>
</evidence>